<gene>
    <name evidence="3" type="primary">adrA_3</name>
    <name evidence="3" type="ORF">MOBUDSM44075_04614</name>
</gene>
<dbReference type="NCBIfam" id="TIGR00254">
    <property type="entry name" value="GGDEF"/>
    <property type="match status" value="1"/>
</dbReference>
<dbReference type="InterPro" id="IPR043128">
    <property type="entry name" value="Rev_trsase/Diguanyl_cyclase"/>
</dbReference>
<dbReference type="GO" id="GO:1902201">
    <property type="term" value="P:negative regulation of bacterial-type flagellum-dependent cell motility"/>
    <property type="evidence" value="ECO:0007669"/>
    <property type="project" value="TreeGrafter"/>
</dbReference>
<dbReference type="GO" id="GO:0005886">
    <property type="term" value="C:plasma membrane"/>
    <property type="evidence" value="ECO:0007669"/>
    <property type="project" value="TreeGrafter"/>
</dbReference>
<dbReference type="PROSITE" id="PS50887">
    <property type="entry name" value="GGDEF"/>
    <property type="match status" value="1"/>
</dbReference>
<feature type="transmembrane region" description="Helical" evidence="1">
    <location>
        <begin position="112"/>
        <end position="130"/>
    </location>
</feature>
<feature type="transmembrane region" description="Helical" evidence="1">
    <location>
        <begin position="12"/>
        <end position="34"/>
    </location>
</feature>
<dbReference type="GO" id="GO:0043709">
    <property type="term" value="P:cell adhesion involved in single-species biofilm formation"/>
    <property type="evidence" value="ECO:0007669"/>
    <property type="project" value="TreeGrafter"/>
</dbReference>
<dbReference type="RefSeq" id="WP_048424770.1">
    <property type="nucleotide sequence ID" value="NZ_JYNU01000057.1"/>
</dbReference>
<dbReference type="SUPFAM" id="SSF55073">
    <property type="entry name" value="Nucleotide cyclase"/>
    <property type="match status" value="1"/>
</dbReference>
<keyword evidence="3" id="KW-0548">Nucleotidyltransferase</keyword>
<dbReference type="EC" id="2.7.7.65" evidence="3"/>
<name>A0A0J6VDX8_9MYCO</name>
<dbReference type="PATRIC" id="fig|1807.14.peg.4647"/>
<dbReference type="InterPro" id="IPR050469">
    <property type="entry name" value="Diguanylate_Cyclase"/>
</dbReference>
<sequence length="309" mass="32438">MDFAAALQRRMLLGYLGVLLVLYLSSVASAWGMSSVRGEIISVALCVVGLALAARAPLGRLRYGLAVTCLCAVPVAAMVFHDVDAAQVWAVVPLMFSAIFVRAWHRPATARVVATAIAVAAGVALVVAPADVPVQWCGMFAVCILAGAEIVGVLLAALYDAALRDPLTGAWNRTGLERRASELMSRAARRAESLAVIALDIDDFKVLNDSAGHAAGDRVLAQLVRDWRGQLPDQAVVGRLGGDEFVVVVAGHDDTSALALAQRLAAGGPVQVSAGIAVGQPLDARTLEALIARADSDLYRAKRERKRAS</sequence>
<feature type="transmembrane region" description="Helical" evidence="1">
    <location>
        <begin position="86"/>
        <end position="105"/>
    </location>
</feature>
<protein>
    <submittedName>
        <fullName evidence="3">Putative diguanylate cyclase AdrA</fullName>
        <ecNumber evidence="3">2.7.7.65</ecNumber>
    </submittedName>
</protein>
<evidence type="ECO:0000313" key="3">
    <source>
        <dbReference type="EMBL" id="KMO69190.1"/>
    </source>
</evidence>
<feature type="domain" description="GGDEF" evidence="2">
    <location>
        <begin position="192"/>
        <end position="309"/>
    </location>
</feature>
<keyword evidence="1" id="KW-0472">Membrane</keyword>
<dbReference type="Proteomes" id="UP000036313">
    <property type="component" value="Unassembled WGS sequence"/>
</dbReference>
<feature type="transmembrane region" description="Helical" evidence="1">
    <location>
        <begin position="40"/>
        <end position="56"/>
    </location>
</feature>
<proteinExistence type="predicted"/>
<accession>A0A0J6VDX8</accession>
<evidence type="ECO:0000313" key="4">
    <source>
        <dbReference type="Proteomes" id="UP000036313"/>
    </source>
</evidence>
<dbReference type="GO" id="GO:0052621">
    <property type="term" value="F:diguanylate cyclase activity"/>
    <property type="evidence" value="ECO:0007669"/>
    <property type="project" value="UniProtKB-EC"/>
</dbReference>
<comment type="caution">
    <text evidence="3">The sequence shown here is derived from an EMBL/GenBank/DDBJ whole genome shotgun (WGS) entry which is preliminary data.</text>
</comment>
<dbReference type="EMBL" id="JYNU01000057">
    <property type="protein sequence ID" value="KMO69190.1"/>
    <property type="molecule type" value="Genomic_DNA"/>
</dbReference>
<keyword evidence="3" id="KW-0808">Transferase</keyword>
<feature type="transmembrane region" description="Helical" evidence="1">
    <location>
        <begin position="63"/>
        <end position="80"/>
    </location>
</feature>
<keyword evidence="1" id="KW-1133">Transmembrane helix</keyword>
<dbReference type="AlphaFoldDB" id="A0A0J6VDX8"/>
<organism evidence="3 4">
    <name type="scientific">Mycolicibacterium obuense</name>
    <dbReference type="NCBI Taxonomy" id="1807"/>
    <lineage>
        <taxon>Bacteria</taxon>
        <taxon>Bacillati</taxon>
        <taxon>Actinomycetota</taxon>
        <taxon>Actinomycetes</taxon>
        <taxon>Mycobacteriales</taxon>
        <taxon>Mycobacteriaceae</taxon>
        <taxon>Mycolicibacterium</taxon>
    </lineage>
</organism>
<dbReference type="InterPro" id="IPR029787">
    <property type="entry name" value="Nucleotide_cyclase"/>
</dbReference>
<reference evidence="3 4" key="1">
    <citation type="journal article" date="2015" name="Genome Biol. Evol.">
        <title>Characterization of Three Mycobacterium spp. with Potential Use in Bioremediation by Genome Sequencing and Comparative Genomics.</title>
        <authorList>
            <person name="Das S."/>
            <person name="Pettersson B.M."/>
            <person name="Behra P.R."/>
            <person name="Ramesh M."/>
            <person name="Dasgupta S."/>
            <person name="Bhattacharya A."/>
            <person name="Kirsebom L.A."/>
        </authorList>
    </citation>
    <scope>NUCLEOTIDE SEQUENCE [LARGE SCALE GENOMIC DNA]</scope>
    <source>
        <strain evidence="3 4">DSM 44075</strain>
    </source>
</reference>
<dbReference type="Gene3D" id="3.30.70.270">
    <property type="match status" value="1"/>
</dbReference>
<feature type="transmembrane region" description="Helical" evidence="1">
    <location>
        <begin position="136"/>
        <end position="159"/>
    </location>
</feature>
<dbReference type="Pfam" id="PF00990">
    <property type="entry name" value="GGDEF"/>
    <property type="match status" value="1"/>
</dbReference>
<dbReference type="CDD" id="cd01949">
    <property type="entry name" value="GGDEF"/>
    <property type="match status" value="1"/>
</dbReference>
<dbReference type="SMART" id="SM00267">
    <property type="entry name" value="GGDEF"/>
    <property type="match status" value="1"/>
</dbReference>
<keyword evidence="1" id="KW-0812">Transmembrane</keyword>
<dbReference type="PANTHER" id="PTHR45138">
    <property type="entry name" value="REGULATORY COMPONENTS OF SENSORY TRANSDUCTION SYSTEM"/>
    <property type="match status" value="1"/>
</dbReference>
<dbReference type="InterPro" id="IPR000160">
    <property type="entry name" value="GGDEF_dom"/>
</dbReference>
<evidence type="ECO:0000256" key="1">
    <source>
        <dbReference type="SAM" id="Phobius"/>
    </source>
</evidence>
<evidence type="ECO:0000259" key="2">
    <source>
        <dbReference type="PROSITE" id="PS50887"/>
    </source>
</evidence>
<dbReference type="PANTHER" id="PTHR45138:SF9">
    <property type="entry name" value="DIGUANYLATE CYCLASE DGCM-RELATED"/>
    <property type="match status" value="1"/>
</dbReference>